<dbReference type="AlphaFoldDB" id="A0A319E0H7"/>
<dbReference type="Proteomes" id="UP000247810">
    <property type="component" value="Unassembled WGS sequence"/>
</dbReference>
<feature type="compositionally biased region" description="Pro residues" evidence="1">
    <location>
        <begin position="214"/>
        <end position="225"/>
    </location>
</feature>
<dbReference type="EMBL" id="KZ825798">
    <property type="protein sequence ID" value="PYH99947.1"/>
    <property type="molecule type" value="Genomic_DNA"/>
</dbReference>
<name>A0A319E0H7_9EURO</name>
<feature type="compositionally biased region" description="Low complexity" evidence="1">
    <location>
        <begin position="98"/>
        <end position="110"/>
    </location>
</feature>
<gene>
    <name evidence="2" type="ORF">BO71DRAFT_368123</name>
</gene>
<dbReference type="STRING" id="1448320.A0A319E0H7"/>
<accession>A0A319E0H7</accession>
<evidence type="ECO:0000256" key="1">
    <source>
        <dbReference type="SAM" id="MobiDB-lite"/>
    </source>
</evidence>
<proteinExistence type="predicted"/>
<dbReference type="OrthoDB" id="4828117at2759"/>
<protein>
    <submittedName>
        <fullName evidence="2">Uncharacterized protein</fullName>
    </submittedName>
</protein>
<feature type="region of interest" description="Disordered" evidence="1">
    <location>
        <begin position="65"/>
        <end position="120"/>
    </location>
</feature>
<feature type="region of interest" description="Disordered" evidence="1">
    <location>
        <begin position="135"/>
        <end position="159"/>
    </location>
</feature>
<feature type="compositionally biased region" description="Polar residues" evidence="1">
    <location>
        <begin position="74"/>
        <end position="85"/>
    </location>
</feature>
<keyword evidence="3" id="KW-1185">Reference proteome</keyword>
<feature type="compositionally biased region" description="Polar residues" evidence="1">
    <location>
        <begin position="111"/>
        <end position="120"/>
    </location>
</feature>
<evidence type="ECO:0000313" key="2">
    <source>
        <dbReference type="EMBL" id="PYH99947.1"/>
    </source>
</evidence>
<feature type="region of interest" description="Disordered" evidence="1">
    <location>
        <begin position="204"/>
        <end position="229"/>
    </location>
</feature>
<organism evidence="2 3">
    <name type="scientific">Aspergillus ellipticus CBS 707.79</name>
    <dbReference type="NCBI Taxonomy" id="1448320"/>
    <lineage>
        <taxon>Eukaryota</taxon>
        <taxon>Fungi</taxon>
        <taxon>Dikarya</taxon>
        <taxon>Ascomycota</taxon>
        <taxon>Pezizomycotina</taxon>
        <taxon>Eurotiomycetes</taxon>
        <taxon>Eurotiomycetidae</taxon>
        <taxon>Eurotiales</taxon>
        <taxon>Aspergillaceae</taxon>
        <taxon>Aspergillus</taxon>
        <taxon>Aspergillus subgen. Circumdati</taxon>
    </lineage>
</organism>
<sequence length="265" mass="28860">MVNWKVPEATDRLFAALIAAHTGLKLDYHAMAILFDQGATYDAIEGRFRKYRKLADELRQEANERGVIDIPKGRSSTGSACSTPRTPRGPRNGIQKISSSSRRQTSLRTSNISSPTKFGLNRTGQSVMEAICVDDDSSRDEAKVKKEPAASTSCDSDIEIITPPPATIFKDINRRSGTKNPFFSPRLKSEQAETLSLPTIPDHVQDTHAQSLPPSLPPPPPPPQLPASGMMLQSIEPSEKNPFGVDADVFFNGSGFELGNLLDSV</sequence>
<feature type="compositionally biased region" description="Basic and acidic residues" evidence="1">
    <location>
        <begin position="139"/>
        <end position="148"/>
    </location>
</feature>
<reference evidence="2 3" key="1">
    <citation type="submission" date="2018-02" db="EMBL/GenBank/DDBJ databases">
        <title>The genomes of Aspergillus section Nigri reveals drivers in fungal speciation.</title>
        <authorList>
            <consortium name="DOE Joint Genome Institute"/>
            <person name="Vesth T.C."/>
            <person name="Nybo J."/>
            <person name="Theobald S."/>
            <person name="Brandl J."/>
            <person name="Frisvad J.C."/>
            <person name="Nielsen K.F."/>
            <person name="Lyhne E.K."/>
            <person name="Kogle M.E."/>
            <person name="Kuo A."/>
            <person name="Riley R."/>
            <person name="Clum A."/>
            <person name="Nolan M."/>
            <person name="Lipzen A."/>
            <person name="Salamov A."/>
            <person name="Henrissat B."/>
            <person name="Wiebenga A."/>
            <person name="De vries R.P."/>
            <person name="Grigoriev I.V."/>
            <person name="Mortensen U.H."/>
            <person name="Andersen M.R."/>
            <person name="Baker S.E."/>
        </authorList>
    </citation>
    <scope>NUCLEOTIDE SEQUENCE [LARGE SCALE GENOMIC DNA]</scope>
    <source>
        <strain evidence="2 3">CBS 707.79</strain>
    </source>
</reference>
<evidence type="ECO:0000313" key="3">
    <source>
        <dbReference type="Proteomes" id="UP000247810"/>
    </source>
</evidence>
<dbReference type="VEuPathDB" id="FungiDB:BO71DRAFT_368123"/>